<sequence>MVSLSVLGNTIIVVNSMRIVMDLLERRSSTYSDRPRMVMLNELVGFGWGLAFRPYDNAWRDGRKMFHQEFHPTAVKRFRPVELEYVHQFLQSLLSTPHDVLEHLRHLAGGMIMKIAYGIGVKPLGDPFVKIAEEAVQSVAATTNAGSYLVDILPILQYLPDWFPGAEFKKDAARWRVWVHDLLHKPFDAVAERVSRGDSLECVATSLIETFSKNAEDKAYTEKIIRETLGSMYIGGADTTVSALGSFFLAMVLHPEIQVSAQKELDRVVGTDRLPDFSDYDSLPYVTAIVRESLRWNPVVPLDVPHRSTSDDVYAGYFIPKGTLVVANSWAILHDEELYGPDPSTYNPDRFMKDGRLNPDVRDPATAAFGFGRRICPGRFMAQESMWITIANVLATFTIKKAIGLDDKPITPPVDYYRGFLCYPKPFPCSIEVRSKEHQSLIRDTQAR</sequence>
<dbReference type="CDD" id="cd11065">
    <property type="entry name" value="CYP64-like"/>
    <property type="match status" value="1"/>
</dbReference>
<dbReference type="PRINTS" id="PR00463">
    <property type="entry name" value="EP450I"/>
</dbReference>
<dbReference type="Gene3D" id="1.10.630.10">
    <property type="entry name" value="Cytochrome P450"/>
    <property type="match status" value="1"/>
</dbReference>
<dbReference type="GO" id="GO:0005506">
    <property type="term" value="F:iron ion binding"/>
    <property type="evidence" value="ECO:0007669"/>
    <property type="project" value="InterPro"/>
</dbReference>
<evidence type="ECO:0000256" key="9">
    <source>
        <dbReference type="ARBA" id="ARBA00023002"/>
    </source>
</evidence>
<evidence type="ECO:0000256" key="14">
    <source>
        <dbReference type="RuleBase" id="RU000461"/>
    </source>
</evidence>
<evidence type="ECO:0000256" key="6">
    <source>
        <dbReference type="ARBA" id="ARBA00022692"/>
    </source>
</evidence>
<gene>
    <name evidence="15" type="ORF">OBBRIDRAFT_883460</name>
</gene>
<dbReference type="GO" id="GO:0016020">
    <property type="term" value="C:membrane"/>
    <property type="evidence" value="ECO:0007669"/>
    <property type="project" value="UniProtKB-SubCell"/>
</dbReference>
<accession>A0A8E2J760</accession>
<feature type="binding site" description="axial binding residue" evidence="13">
    <location>
        <position position="376"/>
    </location>
    <ligand>
        <name>heme</name>
        <dbReference type="ChEBI" id="CHEBI:30413"/>
    </ligand>
    <ligandPart>
        <name>Fe</name>
        <dbReference type="ChEBI" id="CHEBI:18248"/>
    </ligandPart>
</feature>
<evidence type="ECO:0000256" key="10">
    <source>
        <dbReference type="ARBA" id="ARBA00023004"/>
    </source>
</evidence>
<keyword evidence="16" id="KW-1185">Reference proteome</keyword>
<keyword evidence="7 13" id="KW-0479">Metal-binding</keyword>
<evidence type="ECO:0000256" key="11">
    <source>
        <dbReference type="ARBA" id="ARBA00023033"/>
    </source>
</evidence>
<evidence type="ECO:0000256" key="5">
    <source>
        <dbReference type="ARBA" id="ARBA00022617"/>
    </source>
</evidence>
<comment type="subcellular location">
    <subcellularLocation>
        <location evidence="2">Membrane</location>
        <topology evidence="2">Single-pass membrane protein</topology>
    </subcellularLocation>
</comment>
<dbReference type="PANTHER" id="PTHR46300">
    <property type="entry name" value="P450, PUTATIVE (EUROFUNG)-RELATED-RELATED"/>
    <property type="match status" value="1"/>
</dbReference>
<evidence type="ECO:0000256" key="13">
    <source>
        <dbReference type="PIRSR" id="PIRSR602401-1"/>
    </source>
</evidence>
<dbReference type="GO" id="GO:0004497">
    <property type="term" value="F:monooxygenase activity"/>
    <property type="evidence" value="ECO:0007669"/>
    <property type="project" value="UniProtKB-KW"/>
</dbReference>
<dbReference type="PRINTS" id="PR00385">
    <property type="entry name" value="P450"/>
</dbReference>
<dbReference type="OrthoDB" id="2789670at2759"/>
<dbReference type="InterPro" id="IPR002401">
    <property type="entry name" value="Cyt_P450_E_grp-I"/>
</dbReference>
<keyword evidence="9 14" id="KW-0560">Oxidoreductase</keyword>
<protein>
    <submittedName>
        <fullName evidence="15">Cytochrome P450</fullName>
    </submittedName>
</protein>
<dbReference type="AlphaFoldDB" id="A0A8E2J760"/>
<dbReference type="InterPro" id="IPR050364">
    <property type="entry name" value="Cytochrome_P450_fung"/>
</dbReference>
<dbReference type="PANTHER" id="PTHR46300:SF7">
    <property type="entry name" value="P450, PUTATIVE (EUROFUNG)-RELATED"/>
    <property type="match status" value="1"/>
</dbReference>
<dbReference type="SUPFAM" id="SSF48264">
    <property type="entry name" value="Cytochrome P450"/>
    <property type="match status" value="1"/>
</dbReference>
<dbReference type="InterPro" id="IPR017972">
    <property type="entry name" value="Cyt_P450_CS"/>
</dbReference>
<dbReference type="InterPro" id="IPR036396">
    <property type="entry name" value="Cyt_P450_sf"/>
</dbReference>
<proteinExistence type="inferred from homology"/>
<evidence type="ECO:0000313" key="15">
    <source>
        <dbReference type="EMBL" id="OCH96215.1"/>
    </source>
</evidence>
<dbReference type="EMBL" id="KV722332">
    <property type="protein sequence ID" value="OCH96215.1"/>
    <property type="molecule type" value="Genomic_DNA"/>
</dbReference>
<keyword evidence="12" id="KW-0472">Membrane</keyword>
<reference evidence="15 16" key="1">
    <citation type="submission" date="2016-07" db="EMBL/GenBank/DDBJ databases">
        <title>Draft genome of the white-rot fungus Obba rivulosa 3A-2.</title>
        <authorList>
            <consortium name="DOE Joint Genome Institute"/>
            <person name="Miettinen O."/>
            <person name="Riley R."/>
            <person name="Acob R."/>
            <person name="Barry K."/>
            <person name="Cullen D."/>
            <person name="De Vries R."/>
            <person name="Hainaut M."/>
            <person name="Hatakka A."/>
            <person name="Henrissat B."/>
            <person name="Hilden K."/>
            <person name="Kuo R."/>
            <person name="Labutti K."/>
            <person name="Lipzen A."/>
            <person name="Makela M.R."/>
            <person name="Sandor L."/>
            <person name="Spatafora J.W."/>
            <person name="Grigoriev I.V."/>
            <person name="Hibbett D.S."/>
        </authorList>
    </citation>
    <scope>NUCLEOTIDE SEQUENCE [LARGE SCALE GENOMIC DNA]</scope>
    <source>
        <strain evidence="15 16">3A-2</strain>
    </source>
</reference>
<keyword evidence="5 13" id="KW-0349">Heme</keyword>
<evidence type="ECO:0000256" key="2">
    <source>
        <dbReference type="ARBA" id="ARBA00004167"/>
    </source>
</evidence>
<comment type="cofactor">
    <cofactor evidence="1 13">
        <name>heme</name>
        <dbReference type="ChEBI" id="CHEBI:30413"/>
    </cofactor>
</comment>
<dbReference type="GO" id="GO:0020037">
    <property type="term" value="F:heme binding"/>
    <property type="evidence" value="ECO:0007669"/>
    <property type="project" value="InterPro"/>
</dbReference>
<comment type="pathway">
    <text evidence="3">Secondary metabolite biosynthesis.</text>
</comment>
<evidence type="ECO:0000256" key="1">
    <source>
        <dbReference type="ARBA" id="ARBA00001971"/>
    </source>
</evidence>
<dbReference type="GO" id="GO:0016705">
    <property type="term" value="F:oxidoreductase activity, acting on paired donors, with incorporation or reduction of molecular oxygen"/>
    <property type="evidence" value="ECO:0007669"/>
    <property type="project" value="InterPro"/>
</dbReference>
<evidence type="ECO:0000313" key="16">
    <source>
        <dbReference type="Proteomes" id="UP000250043"/>
    </source>
</evidence>
<comment type="similarity">
    <text evidence="4 14">Belongs to the cytochrome P450 family.</text>
</comment>
<keyword evidence="8" id="KW-1133">Transmembrane helix</keyword>
<evidence type="ECO:0000256" key="7">
    <source>
        <dbReference type="ARBA" id="ARBA00022723"/>
    </source>
</evidence>
<dbReference type="Proteomes" id="UP000250043">
    <property type="component" value="Unassembled WGS sequence"/>
</dbReference>
<evidence type="ECO:0000256" key="4">
    <source>
        <dbReference type="ARBA" id="ARBA00010617"/>
    </source>
</evidence>
<keyword evidence="10 13" id="KW-0408">Iron</keyword>
<evidence type="ECO:0000256" key="8">
    <source>
        <dbReference type="ARBA" id="ARBA00022989"/>
    </source>
</evidence>
<name>A0A8E2J760_9APHY</name>
<evidence type="ECO:0000256" key="3">
    <source>
        <dbReference type="ARBA" id="ARBA00005179"/>
    </source>
</evidence>
<evidence type="ECO:0000256" key="12">
    <source>
        <dbReference type="ARBA" id="ARBA00023136"/>
    </source>
</evidence>
<organism evidence="15 16">
    <name type="scientific">Obba rivulosa</name>
    <dbReference type="NCBI Taxonomy" id="1052685"/>
    <lineage>
        <taxon>Eukaryota</taxon>
        <taxon>Fungi</taxon>
        <taxon>Dikarya</taxon>
        <taxon>Basidiomycota</taxon>
        <taxon>Agaricomycotina</taxon>
        <taxon>Agaricomycetes</taxon>
        <taxon>Polyporales</taxon>
        <taxon>Gelatoporiaceae</taxon>
        <taxon>Obba</taxon>
    </lineage>
</organism>
<dbReference type="InterPro" id="IPR001128">
    <property type="entry name" value="Cyt_P450"/>
</dbReference>
<keyword evidence="11 14" id="KW-0503">Monooxygenase</keyword>
<dbReference type="PROSITE" id="PS00086">
    <property type="entry name" value="CYTOCHROME_P450"/>
    <property type="match status" value="1"/>
</dbReference>
<keyword evidence="6" id="KW-0812">Transmembrane</keyword>
<dbReference type="Pfam" id="PF00067">
    <property type="entry name" value="p450"/>
    <property type="match status" value="1"/>
</dbReference>